<dbReference type="EMBL" id="JAHCLR010000003">
    <property type="protein sequence ID" value="MBS9532368.1"/>
    <property type="molecule type" value="Genomic_DNA"/>
</dbReference>
<proteinExistence type="predicted"/>
<accession>A0ABS5RDK7</accession>
<feature type="compositionally biased region" description="Basic and acidic residues" evidence="1">
    <location>
        <begin position="210"/>
        <end position="236"/>
    </location>
</feature>
<comment type="caution">
    <text evidence="2">The sequence shown here is derived from an EMBL/GenBank/DDBJ whole genome shotgun (WGS) entry which is preliminary data.</text>
</comment>
<sequence>MAVEHLLEADRATVIGLRWELRLFGRYVPAWDPAEPEYVAAAYLLYAREAGIRPMDDDSGLILYSTHDADPDIARAERMILLDLATGGPLPINHQNYRSREFRLTPQSLAAAIERLTEDWLILVDSTGTITARYPGEAPTVRQWPADLAQRRINQRPGSAVAVGRVDRSAPAPTGLPLAQPLADLVEDSAGDGGGIGGLAVNGSSGETSADLRGRSVADPVDRRPVDSARGEKPSTGERSGGSTTPSSASSPTDHPRSTGADGPDRPAADPVLRRTVRAVLAALVSAGTPLPRSTIRNRWLSGPQKKRLAEALDAAVAAGVVAPAASLRGAAFIINPARKADVVADVAAVVDEVLAAARAG</sequence>
<evidence type="ECO:0000313" key="2">
    <source>
        <dbReference type="EMBL" id="MBS9532368.1"/>
    </source>
</evidence>
<dbReference type="Proteomes" id="UP001519535">
    <property type="component" value="Unassembled WGS sequence"/>
</dbReference>
<keyword evidence="3" id="KW-1185">Reference proteome</keyword>
<name>A0ABS5RDK7_9MYCO</name>
<feature type="compositionally biased region" description="Low complexity" evidence="1">
    <location>
        <begin position="241"/>
        <end position="253"/>
    </location>
</feature>
<dbReference type="RefSeq" id="WP_214091254.1">
    <property type="nucleotide sequence ID" value="NZ_JAHCLR010000003.1"/>
</dbReference>
<organism evidence="2 3">
    <name type="scientific">Mycolicibacter acidiphilus</name>
    <dbReference type="NCBI Taxonomy" id="2835306"/>
    <lineage>
        <taxon>Bacteria</taxon>
        <taxon>Bacillati</taxon>
        <taxon>Actinomycetota</taxon>
        <taxon>Actinomycetes</taxon>
        <taxon>Mycobacteriales</taxon>
        <taxon>Mycobacteriaceae</taxon>
        <taxon>Mycolicibacter</taxon>
    </lineage>
</organism>
<evidence type="ECO:0000256" key="1">
    <source>
        <dbReference type="SAM" id="MobiDB-lite"/>
    </source>
</evidence>
<evidence type="ECO:0000313" key="3">
    <source>
        <dbReference type="Proteomes" id="UP001519535"/>
    </source>
</evidence>
<feature type="region of interest" description="Disordered" evidence="1">
    <location>
        <begin position="196"/>
        <end position="269"/>
    </location>
</feature>
<protein>
    <submittedName>
        <fullName evidence="2">Uncharacterized protein</fullName>
    </submittedName>
</protein>
<gene>
    <name evidence="2" type="ORF">KIH27_02055</name>
</gene>
<reference evidence="2 3" key="1">
    <citation type="submission" date="2021-05" db="EMBL/GenBank/DDBJ databases">
        <title>Mycobacterium acidophilum sp. nov., an extremely acid-tolerant member of the genus Mycobacterium.</title>
        <authorList>
            <person name="Xia J."/>
        </authorList>
    </citation>
    <scope>NUCLEOTIDE SEQUENCE [LARGE SCALE GENOMIC DNA]</scope>
    <source>
        <strain evidence="2 3">M1</strain>
    </source>
</reference>
<feature type="region of interest" description="Disordered" evidence="1">
    <location>
        <begin position="155"/>
        <end position="178"/>
    </location>
</feature>